<keyword evidence="2" id="KW-1185">Reference proteome</keyword>
<name>A0ABW5P2H6_9DEIO</name>
<evidence type="ECO:0008006" key="3">
    <source>
        <dbReference type="Google" id="ProtNLM"/>
    </source>
</evidence>
<dbReference type="EMBL" id="JBHUMK010000012">
    <property type="protein sequence ID" value="MFD2608578.1"/>
    <property type="molecule type" value="Genomic_DNA"/>
</dbReference>
<organism evidence="1 2">
    <name type="scientific">Deinococcus taklimakanensis</name>
    <dbReference type="NCBI Taxonomy" id="536443"/>
    <lineage>
        <taxon>Bacteria</taxon>
        <taxon>Thermotogati</taxon>
        <taxon>Deinococcota</taxon>
        <taxon>Deinococci</taxon>
        <taxon>Deinococcales</taxon>
        <taxon>Deinococcaceae</taxon>
        <taxon>Deinococcus</taxon>
    </lineage>
</organism>
<evidence type="ECO:0000313" key="1">
    <source>
        <dbReference type="EMBL" id="MFD2608578.1"/>
    </source>
</evidence>
<reference evidence="2" key="1">
    <citation type="journal article" date="2019" name="Int. J. Syst. Evol. Microbiol.">
        <title>The Global Catalogue of Microorganisms (GCM) 10K type strain sequencing project: providing services to taxonomists for standard genome sequencing and annotation.</title>
        <authorList>
            <consortium name="The Broad Institute Genomics Platform"/>
            <consortium name="The Broad Institute Genome Sequencing Center for Infectious Disease"/>
            <person name="Wu L."/>
            <person name="Ma J."/>
        </authorList>
    </citation>
    <scope>NUCLEOTIDE SEQUENCE [LARGE SCALE GENOMIC DNA]</scope>
    <source>
        <strain evidence="2">KCTC 33842</strain>
    </source>
</reference>
<dbReference type="RefSeq" id="WP_386843217.1">
    <property type="nucleotide sequence ID" value="NZ_JBHUMK010000012.1"/>
</dbReference>
<comment type="caution">
    <text evidence="1">The sequence shown here is derived from an EMBL/GenBank/DDBJ whole genome shotgun (WGS) entry which is preliminary data.</text>
</comment>
<dbReference type="Proteomes" id="UP001597475">
    <property type="component" value="Unassembled WGS sequence"/>
</dbReference>
<gene>
    <name evidence="1" type="ORF">ACFSR9_03865</name>
</gene>
<sequence>MKSSARTQGAAMLVVVLFTLLLLAGILAATLRLSLSSRQNTADQAATLRAQYAAESRLAEVTQRLREYQSILSPTRPGPAGTTINHILVPPSTTQAELQTYAEQFCNFNATANPWKDTQEFKTARTANDKDIFDTAQECAVDAARVGTNQFEILVDIITPEAYEVLDKSTERPSDTSNSDIAKAWWTNLLTTQQSGTGWKLNLRARRVVKLTPVRYRFYFGVLNARVRAQEGASQRVLLASRAKDGEWWFEIQLPNLLEDVLMTNHHRAKPSSGYDPEGTPGVNFTDQEFDGSIHTNEKFLFSSGATTKFRDKVSSVGCIDLPSDGRPDSGDCAKKVGVYIGGAYKAPDSSSTSDAQRDRSIVGQIINGTSNVNFVKKSDNTVDYAKTNFTASYKPLPENENDQIQAAKDGGLHFDGSVQSLLLKAGDRDGNPLSSYSNNKWSEASGNIYQYIVVSRKEVSTKISCTPGDWIYADKKSGSRYVPTAAYTNQVSSIGDYAAKQITTVWGKTRYQIRSVTCRNVESSTIVNEEYRYGPDMVLEKKPDGGTWDKATTVKAEFNGVIYAPTFAKVAGPARIGGDTTGALDKASPALTSFSQVTLASSGDITLSSDLTVSETPCTFAQTRATPPCTRKPKNLLGIYSQDGDIIFDDPLPKNVNIHAAIIASTGQATVKNYATRAQNGDVKLIGSLVENWYGAFGTFGSNNTGYGRNFTYDNRLNNGIIPPFFPVSPRWDIKSADEVSTNRLFNLISSNAKSGEF</sequence>
<evidence type="ECO:0000313" key="2">
    <source>
        <dbReference type="Proteomes" id="UP001597475"/>
    </source>
</evidence>
<protein>
    <recommendedName>
        <fullName evidence="3">DUF4900 domain-containing protein</fullName>
    </recommendedName>
</protein>
<proteinExistence type="predicted"/>
<accession>A0ABW5P2H6</accession>